<reference evidence="2" key="3">
    <citation type="submission" date="2018-05" db="EMBL/GenBank/DDBJ databases">
        <title>OgluRS3 (Oryza glumaepatula Reference Sequence Version 3).</title>
        <authorList>
            <person name="Zhang J."/>
            <person name="Kudrna D."/>
            <person name="Lee S."/>
            <person name="Talag J."/>
            <person name="Welchert J."/>
            <person name="Wing R.A."/>
        </authorList>
    </citation>
    <scope>NUCLEOTIDE SEQUENCE [LARGE SCALE GENOMIC DNA]</scope>
</reference>
<dbReference type="InterPro" id="IPR036396">
    <property type="entry name" value="Cyt_P450_sf"/>
</dbReference>
<accession>A0A0D9Y9V1</accession>
<dbReference type="Proteomes" id="UP000026961">
    <property type="component" value="Chromosome 1"/>
</dbReference>
<evidence type="ECO:0000313" key="2">
    <source>
        <dbReference type="EnsemblPlants" id="OGLUM01G21390.1"/>
    </source>
</evidence>
<dbReference type="GO" id="GO:0020037">
    <property type="term" value="F:heme binding"/>
    <property type="evidence" value="ECO:0007669"/>
    <property type="project" value="InterPro"/>
</dbReference>
<dbReference type="GO" id="GO:0016705">
    <property type="term" value="F:oxidoreductase activity, acting on paired donors, with incorporation or reduction of molecular oxygen"/>
    <property type="evidence" value="ECO:0007669"/>
    <property type="project" value="InterPro"/>
</dbReference>
<dbReference type="GO" id="GO:0005506">
    <property type="term" value="F:iron ion binding"/>
    <property type="evidence" value="ECO:0007669"/>
    <property type="project" value="InterPro"/>
</dbReference>
<feature type="region of interest" description="Disordered" evidence="1">
    <location>
        <begin position="229"/>
        <end position="260"/>
    </location>
</feature>
<evidence type="ECO:0000313" key="3">
    <source>
        <dbReference type="Proteomes" id="UP000026961"/>
    </source>
</evidence>
<dbReference type="eggNOG" id="KOG0157">
    <property type="taxonomic scope" value="Eukaryota"/>
</dbReference>
<organism evidence="2">
    <name type="scientific">Oryza glumipatula</name>
    <dbReference type="NCBI Taxonomy" id="40148"/>
    <lineage>
        <taxon>Eukaryota</taxon>
        <taxon>Viridiplantae</taxon>
        <taxon>Streptophyta</taxon>
        <taxon>Embryophyta</taxon>
        <taxon>Tracheophyta</taxon>
        <taxon>Spermatophyta</taxon>
        <taxon>Magnoliopsida</taxon>
        <taxon>Liliopsida</taxon>
        <taxon>Poales</taxon>
        <taxon>Poaceae</taxon>
        <taxon>BOP clade</taxon>
        <taxon>Oryzoideae</taxon>
        <taxon>Oryzeae</taxon>
        <taxon>Oryzinae</taxon>
        <taxon>Oryza</taxon>
    </lineage>
</organism>
<keyword evidence="3" id="KW-1185">Reference proteome</keyword>
<dbReference type="AlphaFoldDB" id="A0A0D9Y9V1"/>
<sequence>MPRLMVAEPELGREIFLTRAEAFDRYEAHPVVRQLESDGLVSPHGDKWAHRRRRRLFHLFRRRSGFFRCHRRLFCRLPRCARERERGRGEEEGRRRAIGLTRLPRMRPRRIKTALDRPRRLTTVSELIPVEGGAAETERCGGDVEAWSERGELRLPAVGQQRMPTCDPKTLSARVHSHREIAWDDRARRWRQPRRTGPTAAGLSMVMALLAGSPSHSVITGIFDGGGSSSMAKTAKISSRGGGDRRRRGGSMAMREKAPQAFRWRSCPATLSGRS</sequence>
<proteinExistence type="predicted"/>
<name>A0A0D9Y9V1_9ORYZ</name>
<dbReference type="GO" id="GO:0004497">
    <property type="term" value="F:monooxygenase activity"/>
    <property type="evidence" value="ECO:0007669"/>
    <property type="project" value="InterPro"/>
</dbReference>
<dbReference type="SUPFAM" id="SSF48264">
    <property type="entry name" value="Cytochrome P450"/>
    <property type="match status" value="1"/>
</dbReference>
<dbReference type="HOGENOM" id="CLU_1013283_0_0_1"/>
<dbReference type="Gramene" id="OGLUM01G21390.1">
    <property type="protein sequence ID" value="OGLUM01G21390.1"/>
    <property type="gene ID" value="OGLUM01G21390"/>
</dbReference>
<reference evidence="2" key="1">
    <citation type="submission" date="2013-08" db="EMBL/GenBank/DDBJ databases">
        <title>Oryza genome evolution.</title>
        <authorList>
            <person name="Wing R.A."/>
            <person name="Panaud O."/>
            <person name="Oliveira A.C."/>
        </authorList>
    </citation>
    <scope>NUCLEOTIDE SEQUENCE</scope>
</reference>
<dbReference type="EnsemblPlants" id="OGLUM01G21390.1">
    <property type="protein sequence ID" value="OGLUM01G21390.1"/>
    <property type="gene ID" value="OGLUM01G21390"/>
</dbReference>
<evidence type="ECO:0000256" key="1">
    <source>
        <dbReference type="SAM" id="MobiDB-lite"/>
    </source>
</evidence>
<dbReference type="STRING" id="40148.A0A0D9Y9V1"/>
<protein>
    <submittedName>
        <fullName evidence="2">Uncharacterized protein</fullName>
    </submittedName>
</protein>
<reference evidence="2" key="2">
    <citation type="submission" date="2015-04" db="UniProtKB">
        <authorList>
            <consortium name="EnsemblPlants"/>
        </authorList>
    </citation>
    <scope>IDENTIFICATION</scope>
</reference>